<dbReference type="PANTHER" id="PTHR30503">
    <property type="entry name" value="INNER MEMBRANE PROTEIN YEDI"/>
    <property type="match status" value="1"/>
</dbReference>
<comment type="caution">
    <text evidence="2">The sequence shown here is derived from an EMBL/GenBank/DDBJ whole genome shotgun (WGS) entry which is preliminary data.</text>
</comment>
<dbReference type="PIRSF" id="PIRSF016660">
    <property type="entry name" value="YedI"/>
    <property type="match status" value="1"/>
</dbReference>
<gene>
    <name evidence="2" type="ORF">ACBP88_11310</name>
</gene>
<organism evidence="2 3">
    <name type="scientific">Comamonas jiangduensis</name>
    <dbReference type="NCBI Taxonomy" id="1194168"/>
    <lineage>
        <taxon>Bacteria</taxon>
        <taxon>Pseudomonadati</taxon>
        <taxon>Pseudomonadota</taxon>
        <taxon>Betaproteobacteria</taxon>
        <taxon>Burkholderiales</taxon>
        <taxon>Comamonadaceae</taxon>
        <taxon>Comamonas</taxon>
    </lineage>
</organism>
<feature type="transmembrane region" description="Helical" evidence="1">
    <location>
        <begin position="89"/>
        <end position="118"/>
    </location>
</feature>
<name>A0ABV4IDV3_9BURK</name>
<keyword evidence="1" id="KW-1133">Transmembrane helix</keyword>
<accession>A0ABV4IDV3</accession>
<feature type="transmembrane region" description="Helical" evidence="1">
    <location>
        <begin position="202"/>
        <end position="227"/>
    </location>
</feature>
<evidence type="ECO:0000256" key="1">
    <source>
        <dbReference type="SAM" id="Phobius"/>
    </source>
</evidence>
<proteinExistence type="predicted"/>
<evidence type="ECO:0000313" key="3">
    <source>
        <dbReference type="Proteomes" id="UP001567350"/>
    </source>
</evidence>
<reference evidence="2 3" key="1">
    <citation type="submission" date="2024-08" db="EMBL/GenBank/DDBJ databases">
        <authorList>
            <person name="Feng Z."/>
            <person name="Ronholm J."/>
        </authorList>
    </citation>
    <scope>NUCLEOTIDE SEQUENCE [LARGE SCALE GENOMIC DNA]</scope>
    <source>
        <strain evidence="2 3">4-AB0-8</strain>
    </source>
</reference>
<feature type="transmembrane region" description="Helical" evidence="1">
    <location>
        <begin position="248"/>
        <end position="277"/>
    </location>
</feature>
<dbReference type="PANTHER" id="PTHR30503:SF3">
    <property type="entry name" value="INNER MEMBRANE PROTEIN YEDI"/>
    <property type="match status" value="1"/>
</dbReference>
<keyword evidence="3" id="KW-1185">Reference proteome</keyword>
<dbReference type="Pfam" id="PF05661">
    <property type="entry name" value="DUF808"/>
    <property type="match status" value="1"/>
</dbReference>
<feature type="transmembrane region" description="Helical" evidence="1">
    <location>
        <begin position="297"/>
        <end position="322"/>
    </location>
</feature>
<keyword evidence="1" id="KW-0472">Membrane</keyword>
<dbReference type="InterPro" id="IPR008526">
    <property type="entry name" value="YedI"/>
</dbReference>
<evidence type="ECO:0000313" key="2">
    <source>
        <dbReference type="EMBL" id="MEZ2740025.1"/>
    </source>
</evidence>
<protein>
    <submittedName>
        <fullName evidence="2">DUF808 domain-containing protein</fullName>
    </submittedName>
</protein>
<dbReference type="RefSeq" id="WP_370892746.1">
    <property type="nucleotide sequence ID" value="NZ_JBGJLR010000012.1"/>
</dbReference>
<sequence length="337" mass="35321">MAGAGLLMLLDDIAALLDDVALMTKVAARKSAAMADDVSVMSKVAMQKTAGVLGDDLALNAEQVAGVRASRELPVVWAVAKGSLLNKVILVPAFLLISVFIPWLITPLLMLGGAFLCFEGVEKILHSLHQRRNGHDVVQEAAQAQAQGVAPSSVRQARALHLEPAAYEKEKVSGAIRTDFILSAEILAIALSTVATEPVTKQIAVLVVVALAITVFVYGIVAGIVRMDDVGLWLMRKPSEAMQSLGRGLIAFTPWLMKGLSIVGTAAMFLVGGSLLVHGIAPIQTWVDAVLVPPGGVVAALAPLLVHVGVGAVIGGVVVLLVSAWKRWRPTTAAQSH</sequence>
<dbReference type="Proteomes" id="UP001567350">
    <property type="component" value="Unassembled WGS sequence"/>
</dbReference>
<dbReference type="EMBL" id="JBGJLR010000012">
    <property type="protein sequence ID" value="MEZ2740025.1"/>
    <property type="molecule type" value="Genomic_DNA"/>
</dbReference>
<keyword evidence="1" id="KW-0812">Transmembrane</keyword>